<dbReference type="AlphaFoldDB" id="A0A0P0R831"/>
<dbReference type="KEGG" id="bcai:K788_0006593"/>
<proteinExistence type="predicted"/>
<sequence>MLWRHNVDANAKSNVDKKTPPMTLSHHRRRVSVGTGSRQQRRSP</sequence>
<evidence type="ECO:0000313" key="3">
    <source>
        <dbReference type="Proteomes" id="UP000019146"/>
    </source>
</evidence>
<protein>
    <submittedName>
        <fullName evidence="2">Uncharacterized protein</fullName>
    </submittedName>
</protein>
<organism evidence="2 3">
    <name type="scientific">Paraburkholderia caribensis MBA4</name>
    <dbReference type="NCBI Taxonomy" id="1323664"/>
    <lineage>
        <taxon>Bacteria</taxon>
        <taxon>Pseudomonadati</taxon>
        <taxon>Pseudomonadota</taxon>
        <taxon>Betaproteobacteria</taxon>
        <taxon>Burkholderiales</taxon>
        <taxon>Burkholderiaceae</taxon>
        <taxon>Paraburkholderia</taxon>
    </lineage>
</organism>
<evidence type="ECO:0000256" key="1">
    <source>
        <dbReference type="SAM" id="MobiDB-lite"/>
    </source>
</evidence>
<reference evidence="2 3" key="1">
    <citation type="journal article" date="2014" name="Genome Announc.">
        <title>Draft Genome Sequence of the Haloacid-Degrading Burkholderia caribensis Strain MBA4.</title>
        <authorList>
            <person name="Pan Y."/>
            <person name="Kong K.F."/>
            <person name="Tsang J.S."/>
        </authorList>
    </citation>
    <scope>NUCLEOTIDE SEQUENCE [LARGE SCALE GENOMIC DNA]</scope>
    <source>
        <strain evidence="2 3">MBA4</strain>
    </source>
</reference>
<dbReference type="EMBL" id="CP012746">
    <property type="protein sequence ID" value="ALL64524.1"/>
    <property type="molecule type" value="Genomic_DNA"/>
</dbReference>
<feature type="region of interest" description="Disordered" evidence="1">
    <location>
        <begin position="1"/>
        <end position="44"/>
    </location>
</feature>
<dbReference type="Proteomes" id="UP000019146">
    <property type="component" value="Chromosome 1"/>
</dbReference>
<evidence type="ECO:0000313" key="2">
    <source>
        <dbReference type="EMBL" id="ALL64524.1"/>
    </source>
</evidence>
<accession>A0A0P0R831</accession>
<gene>
    <name evidence="2" type="ORF">K788_0006593</name>
</gene>
<name>A0A0P0R831_9BURK</name>